<accession>G0NZD5</accession>
<evidence type="ECO:0000313" key="3">
    <source>
        <dbReference type="Proteomes" id="UP000008068"/>
    </source>
</evidence>
<evidence type="ECO:0000256" key="1">
    <source>
        <dbReference type="SAM" id="MobiDB-lite"/>
    </source>
</evidence>
<organism evidence="3">
    <name type="scientific">Caenorhabditis brenneri</name>
    <name type="common">Nematode worm</name>
    <dbReference type="NCBI Taxonomy" id="135651"/>
    <lineage>
        <taxon>Eukaryota</taxon>
        <taxon>Metazoa</taxon>
        <taxon>Ecdysozoa</taxon>
        <taxon>Nematoda</taxon>
        <taxon>Chromadorea</taxon>
        <taxon>Rhabditida</taxon>
        <taxon>Rhabditina</taxon>
        <taxon>Rhabditomorpha</taxon>
        <taxon>Rhabditoidea</taxon>
        <taxon>Rhabditidae</taxon>
        <taxon>Peloderinae</taxon>
        <taxon>Caenorhabditis</taxon>
    </lineage>
</organism>
<name>G0NZD5_CAEBE</name>
<gene>
    <name evidence="2" type="ORF">CAEBREN_06293</name>
</gene>
<dbReference type="AlphaFoldDB" id="G0NZD5"/>
<proteinExistence type="predicted"/>
<evidence type="ECO:0000313" key="2">
    <source>
        <dbReference type="EMBL" id="EGT41172.1"/>
    </source>
</evidence>
<dbReference type="eggNOG" id="KOG0194">
    <property type="taxonomic scope" value="Eukaryota"/>
</dbReference>
<reference evidence="3" key="1">
    <citation type="submission" date="2011-07" db="EMBL/GenBank/DDBJ databases">
        <authorList>
            <consortium name="Caenorhabditis brenneri Sequencing and Analysis Consortium"/>
            <person name="Wilson R.K."/>
        </authorList>
    </citation>
    <scope>NUCLEOTIDE SEQUENCE [LARGE SCALE GENOMIC DNA]</scope>
    <source>
        <strain evidence="3">PB2801</strain>
    </source>
</reference>
<dbReference type="InParanoid" id="G0NZD5"/>
<protein>
    <submittedName>
        <fullName evidence="2">Uncharacterized protein</fullName>
    </submittedName>
</protein>
<feature type="compositionally biased region" description="Basic and acidic residues" evidence="1">
    <location>
        <begin position="196"/>
        <end position="224"/>
    </location>
</feature>
<sequence>MPRDGSHTRRSKWLLTALVPDPAHRLVKAVVVDAAPLGRVLPSLNALPDLRVHPIHPAQGPLPSAALPAVRGRELPGAHRVVVPLAVDPSTKKLDGLALLIAPIAPADPEVPPEAVLALHRLVLETKKQSEIKVLEQLVAALLPIQQEDLKKLQINNLKGVTRTQMPNTSLEADIAPVVEEPIQDGSEKVQNNKSRAVEMGKKKTGNRRDRKSDKRTQREEAPKSRKPVPIRNTVRKEPGPTSEQENFLRGYKLFLFGFLSFVFLRKGFFEAK</sequence>
<feature type="region of interest" description="Disordered" evidence="1">
    <location>
        <begin position="172"/>
        <end position="245"/>
    </location>
</feature>
<dbReference type="STRING" id="135651.G0NZD5"/>
<dbReference type="HOGENOM" id="CLU_1020220_0_0_1"/>
<dbReference type="EMBL" id="GL379989">
    <property type="protein sequence ID" value="EGT41172.1"/>
    <property type="molecule type" value="Genomic_DNA"/>
</dbReference>
<keyword evidence="3" id="KW-1185">Reference proteome</keyword>
<dbReference type="Proteomes" id="UP000008068">
    <property type="component" value="Unassembled WGS sequence"/>
</dbReference>